<evidence type="ECO:0000313" key="3">
    <source>
        <dbReference type="EMBL" id="GAL92606.1"/>
    </source>
</evidence>
<feature type="region of interest" description="Disordered" evidence="1">
    <location>
        <begin position="120"/>
        <end position="143"/>
    </location>
</feature>
<keyword evidence="2" id="KW-0812">Transmembrane</keyword>
<gene>
    <name evidence="3" type="ORF">N44_01164</name>
</gene>
<dbReference type="Proteomes" id="UP000030321">
    <property type="component" value="Unassembled WGS sequence"/>
</dbReference>
<keyword evidence="2" id="KW-0472">Membrane</keyword>
<keyword evidence="2" id="KW-1133">Transmembrane helix</keyword>
<proteinExistence type="predicted"/>
<feature type="compositionally biased region" description="Polar residues" evidence="1">
    <location>
        <begin position="120"/>
        <end position="131"/>
    </location>
</feature>
<feature type="transmembrane region" description="Helical" evidence="2">
    <location>
        <begin position="51"/>
        <end position="67"/>
    </location>
</feature>
<dbReference type="InterPro" id="IPR025458">
    <property type="entry name" value="DUF4278"/>
</dbReference>
<sequence>MSYLFLLPLFTAALAAYFWQKSSDEIAYLASAATVISLVLSLVLAPWQIQLLILLTVVIVVTFFWQGQEEQKNVPVPTPETAGEKKYRGAAYMEPTVAEAPVKERGGKYRGAEVKITNNPTVANPIRSSSLKYRGAGSANKDQ</sequence>
<dbReference type="Pfam" id="PF14105">
    <property type="entry name" value="DUF4278"/>
    <property type="match status" value="1"/>
</dbReference>
<dbReference type="EMBL" id="BBPA01000023">
    <property type="protein sequence ID" value="GAL92606.1"/>
    <property type="molecule type" value="Genomic_DNA"/>
</dbReference>
<comment type="caution">
    <text evidence="3">The sequence shown here is derived from an EMBL/GenBank/DDBJ whole genome shotgun (WGS) entry which is preliminary data.</text>
</comment>
<evidence type="ECO:0000256" key="2">
    <source>
        <dbReference type="SAM" id="Phobius"/>
    </source>
</evidence>
<name>A0A0A1VTH5_MICAE</name>
<evidence type="ECO:0000313" key="4">
    <source>
        <dbReference type="Proteomes" id="UP000030321"/>
    </source>
</evidence>
<evidence type="ECO:0008006" key="5">
    <source>
        <dbReference type="Google" id="ProtNLM"/>
    </source>
</evidence>
<dbReference type="RefSeq" id="WP_045358432.1">
    <property type="nucleotide sequence ID" value="NZ_BBPA01000023.1"/>
</dbReference>
<organism evidence="3 4">
    <name type="scientific">Microcystis aeruginosa NIES-44</name>
    <dbReference type="NCBI Taxonomy" id="449439"/>
    <lineage>
        <taxon>Bacteria</taxon>
        <taxon>Bacillati</taxon>
        <taxon>Cyanobacteriota</taxon>
        <taxon>Cyanophyceae</taxon>
        <taxon>Oscillatoriophycideae</taxon>
        <taxon>Chroococcales</taxon>
        <taxon>Microcystaceae</taxon>
        <taxon>Microcystis</taxon>
    </lineage>
</organism>
<evidence type="ECO:0000256" key="1">
    <source>
        <dbReference type="SAM" id="MobiDB-lite"/>
    </source>
</evidence>
<dbReference type="AlphaFoldDB" id="A0A0A1VTH5"/>
<reference evidence="4" key="1">
    <citation type="journal article" date="2015" name="Genome">
        <title>Whole Genome Sequence of the Non-Microcystin-Producing Microcystis aeruginosa Strain NIES-44.</title>
        <authorList>
            <person name="Okano K."/>
            <person name="Miyata N."/>
            <person name="Ozaki Y."/>
        </authorList>
    </citation>
    <scope>NUCLEOTIDE SEQUENCE [LARGE SCALE GENOMIC DNA]</scope>
    <source>
        <strain evidence="4">NIES-44</strain>
    </source>
</reference>
<accession>A0A0A1VTH5</accession>
<protein>
    <recommendedName>
        <fullName evidence="5">DUF4278 domain-containing protein</fullName>
    </recommendedName>
</protein>